<sequence length="139" mass="14732">MLMESSGNLRQKKSVSFLSGSLSYPFCGTLDHRCFPQPPLALTHAPMVSHAGGVVMPSPALASPAGSPHSAHPAPQHPAAPQNPPCSTLFIANLGPNVAEHELKDIFSSYNKLGSHVGGPIFNFIQLLVKFLATRVIRA</sequence>
<organism evidence="2 3">
    <name type="scientific">Halocaridina rubra</name>
    <name type="common">Hawaiian red shrimp</name>
    <dbReference type="NCBI Taxonomy" id="373956"/>
    <lineage>
        <taxon>Eukaryota</taxon>
        <taxon>Metazoa</taxon>
        <taxon>Ecdysozoa</taxon>
        <taxon>Arthropoda</taxon>
        <taxon>Crustacea</taxon>
        <taxon>Multicrustacea</taxon>
        <taxon>Malacostraca</taxon>
        <taxon>Eumalacostraca</taxon>
        <taxon>Eucarida</taxon>
        <taxon>Decapoda</taxon>
        <taxon>Pleocyemata</taxon>
        <taxon>Caridea</taxon>
        <taxon>Atyoidea</taxon>
        <taxon>Atyidae</taxon>
        <taxon>Halocaridina</taxon>
    </lineage>
</organism>
<gene>
    <name evidence="2" type="primary">RBPMS2_2</name>
    <name evidence="2" type="ORF">SK128_018300</name>
</gene>
<dbReference type="EMBL" id="JAXCGZ010000624">
    <property type="protein sequence ID" value="KAK7085730.1"/>
    <property type="molecule type" value="Genomic_DNA"/>
</dbReference>
<feature type="region of interest" description="Disordered" evidence="1">
    <location>
        <begin position="59"/>
        <end position="82"/>
    </location>
</feature>
<reference evidence="2 3" key="1">
    <citation type="submission" date="2023-11" db="EMBL/GenBank/DDBJ databases">
        <title>Halocaridina rubra genome assembly.</title>
        <authorList>
            <person name="Smith C."/>
        </authorList>
    </citation>
    <scope>NUCLEOTIDE SEQUENCE [LARGE SCALE GENOMIC DNA]</scope>
    <source>
        <strain evidence="2">EP-1</strain>
        <tissue evidence="2">Whole</tissue>
    </source>
</reference>
<feature type="compositionally biased region" description="Low complexity" evidence="1">
    <location>
        <begin position="59"/>
        <end position="74"/>
    </location>
</feature>
<evidence type="ECO:0000256" key="1">
    <source>
        <dbReference type="SAM" id="MobiDB-lite"/>
    </source>
</evidence>
<evidence type="ECO:0000313" key="3">
    <source>
        <dbReference type="Proteomes" id="UP001381693"/>
    </source>
</evidence>
<evidence type="ECO:0000313" key="2">
    <source>
        <dbReference type="EMBL" id="KAK7085730.1"/>
    </source>
</evidence>
<proteinExistence type="predicted"/>
<dbReference type="Proteomes" id="UP001381693">
    <property type="component" value="Unassembled WGS sequence"/>
</dbReference>
<comment type="caution">
    <text evidence="2">The sequence shown here is derived from an EMBL/GenBank/DDBJ whole genome shotgun (WGS) entry which is preliminary data.</text>
</comment>
<keyword evidence="3" id="KW-1185">Reference proteome</keyword>
<dbReference type="InterPro" id="IPR035979">
    <property type="entry name" value="RBD_domain_sf"/>
</dbReference>
<accession>A0AAN8XWD1</accession>
<protein>
    <submittedName>
        <fullName evidence="2">RNA-binding protein with multiple splicing 2</fullName>
    </submittedName>
</protein>
<dbReference type="SUPFAM" id="SSF54928">
    <property type="entry name" value="RNA-binding domain, RBD"/>
    <property type="match status" value="1"/>
</dbReference>
<dbReference type="InterPro" id="IPR012677">
    <property type="entry name" value="Nucleotide-bd_a/b_plait_sf"/>
</dbReference>
<name>A0AAN8XWD1_HALRR</name>
<dbReference type="GO" id="GO:0003676">
    <property type="term" value="F:nucleic acid binding"/>
    <property type="evidence" value="ECO:0007669"/>
    <property type="project" value="InterPro"/>
</dbReference>
<dbReference type="AlphaFoldDB" id="A0AAN8XWD1"/>
<dbReference type="Gene3D" id="3.30.70.330">
    <property type="match status" value="1"/>
</dbReference>